<dbReference type="GO" id="GO:0045493">
    <property type="term" value="P:xylan catabolic process"/>
    <property type="evidence" value="ECO:0007669"/>
    <property type="project" value="UniProtKB-KW"/>
</dbReference>
<dbReference type="Pfam" id="PF00331">
    <property type="entry name" value="Glyco_hydro_10"/>
    <property type="match status" value="2"/>
</dbReference>
<keyword evidence="9" id="KW-0624">Polysaccharide degradation</keyword>
<dbReference type="InterPro" id="IPR031158">
    <property type="entry name" value="GH10_AS"/>
</dbReference>
<dbReference type="PROSITE" id="PS00591">
    <property type="entry name" value="GH10_1"/>
    <property type="match status" value="1"/>
</dbReference>
<organism evidence="14 15">
    <name type="scientific">Sorangium cellulosum</name>
    <name type="common">Polyangium cellulosum</name>
    <dbReference type="NCBI Taxonomy" id="56"/>
    <lineage>
        <taxon>Bacteria</taxon>
        <taxon>Pseudomonadati</taxon>
        <taxon>Myxococcota</taxon>
        <taxon>Polyangia</taxon>
        <taxon>Polyangiales</taxon>
        <taxon>Polyangiaceae</taxon>
        <taxon>Sorangium</taxon>
    </lineage>
</organism>
<evidence type="ECO:0000256" key="9">
    <source>
        <dbReference type="ARBA" id="ARBA00023326"/>
    </source>
</evidence>
<name>A0A150TVU6_SORCE</name>
<evidence type="ECO:0000256" key="4">
    <source>
        <dbReference type="ARBA" id="ARBA00022651"/>
    </source>
</evidence>
<dbReference type="InterPro" id="IPR017853">
    <property type="entry name" value="GH"/>
</dbReference>
<dbReference type="EC" id="3.2.1.8" evidence="3"/>
<evidence type="ECO:0000256" key="10">
    <source>
        <dbReference type="PROSITE-ProRule" id="PRU10061"/>
    </source>
</evidence>
<feature type="chain" id="PRO_5007569979" description="endo-1,4-beta-xylanase" evidence="12">
    <location>
        <begin position="28"/>
        <end position="371"/>
    </location>
</feature>
<keyword evidence="7" id="KW-0119">Carbohydrate metabolism</keyword>
<evidence type="ECO:0000256" key="12">
    <source>
        <dbReference type="SAM" id="SignalP"/>
    </source>
</evidence>
<evidence type="ECO:0000256" key="8">
    <source>
        <dbReference type="ARBA" id="ARBA00023295"/>
    </source>
</evidence>
<dbReference type="InterPro" id="IPR001000">
    <property type="entry name" value="GH10_dom"/>
</dbReference>
<proteinExistence type="inferred from homology"/>
<evidence type="ECO:0000256" key="3">
    <source>
        <dbReference type="ARBA" id="ARBA00012590"/>
    </source>
</evidence>
<sequence length="371" mass="39597">MNKNRSSRWLCNSAWIALGIAALSACGDGGDGGGDGGGGGAGAAGSTGTTTSASTTSSASTTGASTTSASTTSASTTSAGTGGSNEGGGGSDASSTTSTGTGVPEPMGKFVGNITTNGNVRDGFAKYWNQITPENEGKWGSVERSRGNRDWSALDRIYKYAQDNSGGEQQAAVRDWMKAFCERYPKTKYIDVVNEPPPHTTPSYKNGIGGDGASGWDWIVNSFKWAREFCPDAVLILNDYNNIEYENDHNNFMRIARAVIGAGAPVDALGAQAHDAYKINTNTVKGYIDKMASLGKPVYITEYDIGLGDDNQQKRVMEEQFTMFWNHPSVPGITLWGYIVGATWRDNTGLQHPDGRLRPAMQWLMDFLERN</sequence>
<dbReference type="GO" id="GO:0031176">
    <property type="term" value="F:endo-1,4-beta-xylanase activity"/>
    <property type="evidence" value="ECO:0007669"/>
    <property type="project" value="UniProtKB-EC"/>
</dbReference>
<keyword evidence="8" id="KW-0326">Glycosidase</keyword>
<evidence type="ECO:0000256" key="5">
    <source>
        <dbReference type="ARBA" id="ARBA00022729"/>
    </source>
</evidence>
<dbReference type="PANTHER" id="PTHR31490:SF88">
    <property type="entry name" value="BETA-XYLANASE"/>
    <property type="match status" value="1"/>
</dbReference>
<feature type="region of interest" description="Disordered" evidence="11">
    <location>
        <begin position="37"/>
        <end position="114"/>
    </location>
</feature>
<dbReference type="PANTHER" id="PTHR31490">
    <property type="entry name" value="GLYCOSYL HYDROLASE"/>
    <property type="match status" value="1"/>
</dbReference>
<dbReference type="Proteomes" id="UP000075502">
    <property type="component" value="Unassembled WGS sequence"/>
</dbReference>
<evidence type="ECO:0000256" key="11">
    <source>
        <dbReference type="SAM" id="MobiDB-lite"/>
    </source>
</evidence>
<dbReference type="AlphaFoldDB" id="A0A150TVU6"/>
<evidence type="ECO:0000256" key="2">
    <source>
        <dbReference type="ARBA" id="ARBA00007495"/>
    </source>
</evidence>
<feature type="compositionally biased region" description="Low complexity" evidence="11">
    <location>
        <begin position="92"/>
        <end position="102"/>
    </location>
</feature>
<feature type="compositionally biased region" description="Gly residues" evidence="11">
    <location>
        <begin position="80"/>
        <end position="91"/>
    </location>
</feature>
<dbReference type="EMBL" id="JEME01000861">
    <property type="protein sequence ID" value="KYG08825.1"/>
    <property type="molecule type" value="Genomic_DNA"/>
</dbReference>
<evidence type="ECO:0000313" key="15">
    <source>
        <dbReference type="Proteomes" id="UP000075502"/>
    </source>
</evidence>
<protein>
    <recommendedName>
        <fullName evidence="3">endo-1,4-beta-xylanase</fullName>
        <ecNumber evidence="3">3.2.1.8</ecNumber>
    </recommendedName>
</protein>
<gene>
    <name evidence="14" type="ORF">BE21_21470</name>
</gene>
<comment type="catalytic activity">
    <reaction evidence="1">
        <text>Endohydrolysis of (1-&gt;4)-beta-D-xylosidic linkages in xylans.</text>
        <dbReference type="EC" id="3.2.1.8"/>
    </reaction>
</comment>
<comment type="similarity">
    <text evidence="2">Belongs to the glycosyl hydrolase 10 (cellulase F) family.</text>
</comment>
<accession>A0A150TVU6</accession>
<dbReference type="SUPFAM" id="SSF51445">
    <property type="entry name" value="(Trans)glycosidases"/>
    <property type="match status" value="1"/>
</dbReference>
<dbReference type="InterPro" id="IPR044846">
    <property type="entry name" value="GH10"/>
</dbReference>
<feature type="active site" description="Nucleophile" evidence="10">
    <location>
        <position position="302"/>
    </location>
</feature>
<keyword evidence="6" id="KW-0378">Hydrolase</keyword>
<dbReference type="SMART" id="SM00633">
    <property type="entry name" value="Glyco_10"/>
    <property type="match status" value="1"/>
</dbReference>
<feature type="domain" description="GH10" evidence="13">
    <location>
        <begin position="111"/>
        <end position="367"/>
    </location>
</feature>
<evidence type="ECO:0000256" key="6">
    <source>
        <dbReference type="ARBA" id="ARBA00022801"/>
    </source>
</evidence>
<evidence type="ECO:0000259" key="13">
    <source>
        <dbReference type="PROSITE" id="PS51760"/>
    </source>
</evidence>
<keyword evidence="4" id="KW-0858">Xylan degradation</keyword>
<dbReference type="Gene3D" id="3.20.20.80">
    <property type="entry name" value="Glycosidases"/>
    <property type="match status" value="1"/>
</dbReference>
<evidence type="ECO:0000256" key="7">
    <source>
        <dbReference type="ARBA" id="ARBA00023277"/>
    </source>
</evidence>
<dbReference type="PROSITE" id="PS51257">
    <property type="entry name" value="PROKAR_LIPOPROTEIN"/>
    <property type="match status" value="1"/>
</dbReference>
<keyword evidence="5 12" id="KW-0732">Signal</keyword>
<dbReference type="PROSITE" id="PS51760">
    <property type="entry name" value="GH10_2"/>
    <property type="match status" value="1"/>
</dbReference>
<feature type="signal peptide" evidence="12">
    <location>
        <begin position="1"/>
        <end position="27"/>
    </location>
</feature>
<evidence type="ECO:0000256" key="1">
    <source>
        <dbReference type="ARBA" id="ARBA00000681"/>
    </source>
</evidence>
<feature type="compositionally biased region" description="Low complexity" evidence="11">
    <location>
        <begin position="46"/>
        <end position="79"/>
    </location>
</feature>
<reference evidence="14 15" key="1">
    <citation type="submission" date="2014-02" db="EMBL/GenBank/DDBJ databases">
        <title>The small core and large imbalanced accessory genome model reveals a collaborative survival strategy of Sorangium cellulosum strains in nature.</title>
        <authorList>
            <person name="Han K."/>
            <person name="Peng R."/>
            <person name="Blom J."/>
            <person name="Li Y.-Z."/>
        </authorList>
    </citation>
    <scope>NUCLEOTIDE SEQUENCE [LARGE SCALE GENOMIC DNA]</scope>
    <source>
        <strain evidence="14 15">So0007-03</strain>
    </source>
</reference>
<comment type="caution">
    <text evidence="14">The sequence shown here is derived from an EMBL/GenBank/DDBJ whole genome shotgun (WGS) entry which is preliminary data.</text>
</comment>
<evidence type="ECO:0000313" key="14">
    <source>
        <dbReference type="EMBL" id="KYG08825.1"/>
    </source>
</evidence>